<gene>
    <name evidence="3" type="ORF">KA717_35195</name>
</gene>
<evidence type="ECO:0000313" key="3">
    <source>
        <dbReference type="EMBL" id="UXE60698.1"/>
    </source>
</evidence>
<dbReference type="EMBL" id="CP073041">
    <property type="protein sequence ID" value="UXE60698.1"/>
    <property type="molecule type" value="Genomic_DNA"/>
</dbReference>
<feature type="compositionally biased region" description="Low complexity" evidence="1">
    <location>
        <begin position="238"/>
        <end position="280"/>
    </location>
</feature>
<keyword evidence="2" id="KW-0732">Signal</keyword>
<accession>A0A977KVL2</accession>
<proteinExistence type="predicted"/>
<protein>
    <submittedName>
        <fullName evidence="3">Uncharacterized protein</fullName>
    </submittedName>
</protein>
<name>A0A977KVL2_9CYAN</name>
<dbReference type="PROSITE" id="PS51257">
    <property type="entry name" value="PROKAR_LIPOPROTEIN"/>
    <property type="match status" value="1"/>
</dbReference>
<dbReference type="Proteomes" id="UP001065613">
    <property type="component" value="Chromosome"/>
</dbReference>
<evidence type="ECO:0000256" key="2">
    <source>
        <dbReference type="SAM" id="SignalP"/>
    </source>
</evidence>
<sequence>MRRFLSLLLILLLSVTTVACGSGSNQSQSGNNAPKIENQITSGRYSVQQATYDDSNGVYRLMLLGTPAGKSPTYQTEALQMARLTDEDIKKGEKTYVQINGDQAELYLTEDFKIEYVHNVTEVQNNPQTGQKETVVVRQESSFWTPFAGALAGQALGSLLFRPQYYVPPMYSGGPLTGYGGSGRSYGQAVNTYRGRYNSAPPVEKNRQTLRTTGNLRQYPSSSANKANGKPSYNSTKSSGSGFGSSRLKSSGSSYSSPRRSSFGSSSGSRSRSFGSSRRR</sequence>
<feature type="signal peptide" evidence="2">
    <location>
        <begin position="1"/>
        <end position="19"/>
    </location>
</feature>
<reference evidence="3" key="1">
    <citation type="submission" date="2021-04" db="EMBL/GenBank/DDBJ databases">
        <title>Genome sequence of Woronichinia naegeliana from Washington state freshwater lake bloom.</title>
        <authorList>
            <person name="Dreher T.W."/>
        </authorList>
    </citation>
    <scope>NUCLEOTIDE SEQUENCE</scope>
    <source>
        <strain evidence="3">WA131</strain>
    </source>
</reference>
<feature type="chain" id="PRO_5036695776" evidence="2">
    <location>
        <begin position="20"/>
        <end position="280"/>
    </location>
</feature>
<dbReference type="AlphaFoldDB" id="A0A977KVL2"/>
<evidence type="ECO:0000256" key="1">
    <source>
        <dbReference type="SAM" id="MobiDB-lite"/>
    </source>
</evidence>
<organism evidence="3">
    <name type="scientific">Woronichinia naegeliana WA131</name>
    <dbReference type="NCBI Taxonomy" id="2824559"/>
    <lineage>
        <taxon>Bacteria</taxon>
        <taxon>Bacillati</taxon>
        <taxon>Cyanobacteriota</taxon>
        <taxon>Cyanophyceae</taxon>
        <taxon>Synechococcales</taxon>
        <taxon>Coelosphaeriaceae</taxon>
        <taxon>Woronichinia</taxon>
    </lineage>
</organism>
<feature type="region of interest" description="Disordered" evidence="1">
    <location>
        <begin position="194"/>
        <end position="280"/>
    </location>
</feature>
<feature type="compositionally biased region" description="Polar residues" evidence="1">
    <location>
        <begin position="209"/>
        <end position="237"/>
    </location>
</feature>
<dbReference type="KEGG" id="wna:KA717_35195"/>